<reference evidence="1" key="2">
    <citation type="submission" date="2015-06" db="UniProtKB">
        <authorList>
            <consortium name="EnsemblMetazoa"/>
        </authorList>
    </citation>
    <scope>IDENTIFICATION</scope>
</reference>
<name>T1GHT2_MEGSC</name>
<protein>
    <submittedName>
        <fullName evidence="1">Uncharacterized protein</fullName>
    </submittedName>
</protein>
<evidence type="ECO:0000313" key="2">
    <source>
        <dbReference type="Proteomes" id="UP000015102"/>
    </source>
</evidence>
<dbReference type="EnsemblMetazoa" id="MESCA002993-RA">
    <property type="protein sequence ID" value="MESCA002993-PA"/>
    <property type="gene ID" value="MESCA002993"/>
</dbReference>
<dbReference type="EMBL" id="CAQQ02077637">
    <property type="status" value="NOT_ANNOTATED_CDS"/>
    <property type="molecule type" value="Genomic_DNA"/>
</dbReference>
<dbReference type="EMBL" id="CAQQ02077638">
    <property type="status" value="NOT_ANNOTATED_CDS"/>
    <property type="molecule type" value="Genomic_DNA"/>
</dbReference>
<sequence length="111" mass="12721">MFTSCCKNKNGDLITKKEEVPMQWEDFFSELLNGNESRTSPQGNQSHKMVPQKWLAPDEGSFDFGQISSIRPKFVQTLLLDQQRGAEFISTAVASKKLLWTFAFLKIVKFK</sequence>
<dbReference type="HOGENOM" id="CLU_2161236_0_0_1"/>
<accession>T1GHT2</accession>
<dbReference type="AlphaFoldDB" id="T1GHT2"/>
<dbReference type="Proteomes" id="UP000015102">
    <property type="component" value="Unassembled WGS sequence"/>
</dbReference>
<proteinExistence type="predicted"/>
<organism evidence="1 2">
    <name type="scientific">Megaselia scalaris</name>
    <name type="common">Humpbacked fly</name>
    <name type="synonym">Phora scalaris</name>
    <dbReference type="NCBI Taxonomy" id="36166"/>
    <lineage>
        <taxon>Eukaryota</taxon>
        <taxon>Metazoa</taxon>
        <taxon>Ecdysozoa</taxon>
        <taxon>Arthropoda</taxon>
        <taxon>Hexapoda</taxon>
        <taxon>Insecta</taxon>
        <taxon>Pterygota</taxon>
        <taxon>Neoptera</taxon>
        <taxon>Endopterygota</taxon>
        <taxon>Diptera</taxon>
        <taxon>Brachycera</taxon>
        <taxon>Muscomorpha</taxon>
        <taxon>Platypezoidea</taxon>
        <taxon>Phoridae</taxon>
        <taxon>Megaseliini</taxon>
        <taxon>Megaselia</taxon>
    </lineage>
</organism>
<keyword evidence="2" id="KW-1185">Reference proteome</keyword>
<reference evidence="2" key="1">
    <citation type="submission" date="2013-02" db="EMBL/GenBank/DDBJ databases">
        <authorList>
            <person name="Hughes D."/>
        </authorList>
    </citation>
    <scope>NUCLEOTIDE SEQUENCE</scope>
    <source>
        <strain>Durham</strain>
        <strain evidence="2">NC isolate 2 -- Noor lab</strain>
    </source>
</reference>
<evidence type="ECO:0000313" key="1">
    <source>
        <dbReference type="EnsemblMetazoa" id="MESCA002993-PA"/>
    </source>
</evidence>